<comment type="subunit">
    <text evidence="5">Interacts with the ATG8 family proteins GABARAP and GABARAPL1. Interacts with several glycogen-associated proteins, such as GYS2 (liver glycogen synthase), GDE (glycogen debranching enzyme), GBE1 (glycogen branching enzyme 1) and EPM2A (Laforin).</text>
</comment>
<feature type="region of interest" description="Disordered" evidence="9">
    <location>
        <begin position="53"/>
        <end position="129"/>
    </location>
</feature>
<dbReference type="GO" id="GO:2001070">
    <property type="term" value="F:starch binding"/>
    <property type="evidence" value="ECO:0007669"/>
    <property type="project" value="InterPro"/>
</dbReference>
<dbReference type="Pfam" id="PF00686">
    <property type="entry name" value="CBM_20"/>
    <property type="match status" value="1"/>
</dbReference>
<dbReference type="InterPro" id="IPR002044">
    <property type="entry name" value="CBM20"/>
</dbReference>
<evidence type="ECO:0000256" key="10">
    <source>
        <dbReference type="SAM" id="Phobius"/>
    </source>
</evidence>
<sequence>MQLKNGHAAAMDKRVDLGSLFCMIGRHGPAVAVAVIAVVSVLAGFIIYRNVKGKRRKAADGDAPPRPEEESNPRESRGHVRSTDEGTEDLSIHEEADPPQSSMRNRRAVVEKRASPPRPTEKISGHAEAPITTLAQDSGSMTEPHPQDSDEALKYEGMMAEKEEPNCDYDSKKHPSQSKPAIGENHQDQNEVLEPQEDEIKENVSTVKTSKEKVQWLSSGFSHDVEISQETDKKKHKTKASRGRGLEEPTIEADQINSFKGAEVECNAEELRNESLGKLEQLAPSEFEIGKVIEDEAHLNDDAAAEVLDISPQQTQTGLECGLEEDIEEILVPSDEQNHSSVAPGPPLSSQPPDLQDSCVVDPINSVSQLEREVGGERWCKDTESVPLMGAIETQGDEIEGKDNPSEDRWVPSSCNVPEEAVPVTSSEMGRSVESFEEQTPNADLPNAGPVLSPNINADVICPIGFDKSELTWSPGAGEESGISSMTVSPDLLEADYDPPTEGVTLSVTDLYPDFGAQTDTQNKFLDNDKAPGGIRLDASNSLGACLSPQHIKDQTTLSTNCEEQNGMDQFTNELKPGAGVATESENGEKTGDDGKTEISIMEATMDTNEWMTDGNEAHPWVSPPVPTVDHRYSSSEVETPPDKVNTDESVEKGKKVAAVQPMSQDVHVSFHIHYVTQSPFQKVAITGNQQELGNWKGFVPLEKTKDGHWATVVSLPAESHVEWKFVVVDKGEVCRWEECGNRLLETGSGDDLLVHKWWGFL</sequence>
<name>A0A834BPL8_ORYME</name>
<feature type="compositionally biased region" description="Basic and acidic residues" evidence="9">
    <location>
        <begin position="108"/>
        <end position="125"/>
    </location>
</feature>
<evidence type="ECO:0000256" key="5">
    <source>
        <dbReference type="ARBA" id="ARBA00062412"/>
    </source>
</evidence>
<feature type="region of interest" description="Disordered" evidence="9">
    <location>
        <begin position="330"/>
        <end position="360"/>
    </location>
</feature>
<gene>
    <name evidence="12" type="ORF">FQA47_013029</name>
</gene>
<dbReference type="AlphaFoldDB" id="A0A834BPL8"/>
<dbReference type="GO" id="GO:0034045">
    <property type="term" value="C:phagophore assembly site membrane"/>
    <property type="evidence" value="ECO:0007669"/>
    <property type="project" value="UniProtKB-SubCell"/>
</dbReference>
<keyword evidence="10" id="KW-1133">Transmembrane helix</keyword>
<feature type="compositionally biased region" description="Basic and acidic residues" evidence="9">
    <location>
        <begin position="223"/>
        <end position="233"/>
    </location>
</feature>
<evidence type="ECO:0000256" key="1">
    <source>
        <dbReference type="ARBA" id="ARBA00004643"/>
    </source>
</evidence>
<dbReference type="FunFam" id="2.60.40.10:FF:000552">
    <property type="entry name" value="Related to glucoamylase"/>
    <property type="match status" value="1"/>
</dbReference>
<keyword evidence="10" id="KW-0812">Transmembrane</keyword>
<dbReference type="InterPro" id="IPR013783">
    <property type="entry name" value="Ig-like_fold"/>
</dbReference>
<evidence type="ECO:0000313" key="12">
    <source>
        <dbReference type="EMBL" id="KAF6714897.1"/>
    </source>
</evidence>
<dbReference type="SMART" id="SM01065">
    <property type="entry name" value="CBM_2"/>
    <property type="match status" value="1"/>
</dbReference>
<dbReference type="PANTHER" id="PTHR15048:SF0">
    <property type="entry name" value="STARCH-BINDING DOMAIN-CONTAINING PROTEIN 1"/>
    <property type="match status" value="1"/>
</dbReference>
<comment type="function">
    <text evidence="3">Acts as a cargo receptor for glycogen. Delivers its cargo to an autophagic pathway called glycophagy, resulting in the transport of glycogen to lysosomes.</text>
</comment>
<evidence type="ECO:0000256" key="3">
    <source>
        <dbReference type="ARBA" id="ARBA00053886"/>
    </source>
</evidence>
<protein>
    <recommendedName>
        <fullName evidence="6">Starch-binding domain-containing protein 1</fullName>
    </recommendedName>
    <alternativeName>
        <fullName evidence="7">Genethonin-1</fullName>
    </alternativeName>
    <alternativeName>
        <fullName evidence="8">Glycophagy cargo receptor stbd1</fullName>
    </alternativeName>
</protein>
<dbReference type="EMBL" id="WKFB01001187">
    <property type="protein sequence ID" value="KAF6714897.1"/>
    <property type="molecule type" value="Genomic_DNA"/>
</dbReference>
<feature type="region of interest" description="Disordered" evidence="9">
    <location>
        <begin position="629"/>
        <end position="649"/>
    </location>
</feature>
<feature type="transmembrane region" description="Helical" evidence="10">
    <location>
        <begin position="30"/>
        <end position="48"/>
    </location>
</feature>
<comment type="subcellular location">
    <subcellularLocation>
        <location evidence="2">Cell membrane</location>
        <location evidence="2">Sarcolemma</location>
        <location evidence="2">T-tubule</location>
    </subcellularLocation>
    <subcellularLocation>
        <location evidence="1">Endoplasmic reticulum membrane</location>
        <topology evidence="1">Single-pass type III membrane protein</topology>
    </subcellularLocation>
    <subcellularLocation>
        <location evidence="4">Preautophagosomal structure membrane</location>
        <topology evidence="4">Single-pass type III membrane protein</topology>
    </subcellularLocation>
</comment>
<dbReference type="PROSITE" id="PS51166">
    <property type="entry name" value="CBM20"/>
    <property type="match status" value="1"/>
</dbReference>
<feature type="compositionally biased region" description="Basic and acidic residues" evidence="9">
    <location>
        <begin position="58"/>
        <end position="96"/>
    </location>
</feature>
<dbReference type="SUPFAM" id="SSF49452">
    <property type="entry name" value="Starch-binding domain-like"/>
    <property type="match status" value="1"/>
</dbReference>
<proteinExistence type="predicted"/>
<feature type="region of interest" description="Disordered" evidence="9">
    <location>
        <begin position="392"/>
        <end position="450"/>
    </location>
</feature>
<evidence type="ECO:0000259" key="11">
    <source>
        <dbReference type="PROSITE" id="PS51166"/>
    </source>
</evidence>
<keyword evidence="10" id="KW-0472">Membrane</keyword>
<dbReference type="GO" id="GO:0061723">
    <property type="term" value="P:glycophagy"/>
    <property type="evidence" value="ECO:0007669"/>
    <property type="project" value="UniProtKB-ARBA"/>
</dbReference>
<feature type="domain" description="CBM20" evidence="11">
    <location>
        <begin position="661"/>
        <end position="760"/>
    </location>
</feature>
<feature type="compositionally biased region" description="Basic and acidic residues" evidence="9">
    <location>
        <begin position="399"/>
        <end position="410"/>
    </location>
</feature>
<feature type="region of interest" description="Disordered" evidence="9">
    <location>
        <begin position="156"/>
        <end position="256"/>
    </location>
</feature>
<dbReference type="GO" id="GO:0030315">
    <property type="term" value="C:T-tubule"/>
    <property type="evidence" value="ECO:0007669"/>
    <property type="project" value="UniProtKB-SubCell"/>
</dbReference>
<evidence type="ECO:0000256" key="7">
    <source>
        <dbReference type="ARBA" id="ARBA00075794"/>
    </source>
</evidence>
<dbReference type="PANTHER" id="PTHR15048">
    <property type="entry name" value="STARCH-BINDING DOMAIN-CONTAINING PROTEIN 1"/>
    <property type="match status" value="1"/>
</dbReference>
<accession>A0A834BPL8</accession>
<dbReference type="Proteomes" id="UP000646548">
    <property type="component" value="Unassembled WGS sequence"/>
</dbReference>
<evidence type="ECO:0000256" key="4">
    <source>
        <dbReference type="ARBA" id="ARBA00060405"/>
    </source>
</evidence>
<evidence type="ECO:0000256" key="6">
    <source>
        <dbReference type="ARBA" id="ARBA00073038"/>
    </source>
</evidence>
<organism evidence="12 13">
    <name type="scientific">Oryzias melastigma</name>
    <name type="common">Marine medaka</name>
    <dbReference type="NCBI Taxonomy" id="30732"/>
    <lineage>
        <taxon>Eukaryota</taxon>
        <taxon>Metazoa</taxon>
        <taxon>Chordata</taxon>
        <taxon>Craniata</taxon>
        <taxon>Vertebrata</taxon>
        <taxon>Euteleostomi</taxon>
        <taxon>Actinopterygii</taxon>
        <taxon>Neopterygii</taxon>
        <taxon>Teleostei</taxon>
        <taxon>Neoteleostei</taxon>
        <taxon>Acanthomorphata</taxon>
        <taxon>Ovalentaria</taxon>
        <taxon>Atherinomorphae</taxon>
        <taxon>Beloniformes</taxon>
        <taxon>Adrianichthyidae</taxon>
        <taxon>Oryziinae</taxon>
        <taxon>Oryzias</taxon>
    </lineage>
</organism>
<reference evidence="12" key="1">
    <citation type="journal article" name="BMC Genomics">
        <title>Long-read sequencing and de novo genome assembly of marine medaka (Oryzias melastigma).</title>
        <authorList>
            <person name="Liang P."/>
            <person name="Saqib H.S.A."/>
            <person name="Ni X."/>
            <person name="Shen Y."/>
        </authorList>
    </citation>
    <scope>NUCLEOTIDE SEQUENCE</scope>
    <source>
        <strain evidence="12">Bigg-433</strain>
    </source>
</reference>
<comment type="caution">
    <text evidence="12">The sequence shown here is derived from an EMBL/GenBank/DDBJ whole genome shotgun (WGS) entry which is preliminary data.</text>
</comment>
<evidence type="ECO:0000256" key="8">
    <source>
        <dbReference type="ARBA" id="ARBA00076001"/>
    </source>
</evidence>
<evidence type="ECO:0000313" key="13">
    <source>
        <dbReference type="Proteomes" id="UP000646548"/>
    </source>
</evidence>
<dbReference type="InterPro" id="IPR013784">
    <property type="entry name" value="Carb-bd-like_fold"/>
</dbReference>
<dbReference type="Gene3D" id="2.60.40.10">
    <property type="entry name" value="Immunoglobulins"/>
    <property type="match status" value="1"/>
</dbReference>
<evidence type="ECO:0000256" key="2">
    <source>
        <dbReference type="ARBA" id="ARBA00024012"/>
    </source>
</evidence>
<evidence type="ECO:0000256" key="9">
    <source>
        <dbReference type="SAM" id="MobiDB-lite"/>
    </source>
</evidence>
<dbReference type="GO" id="GO:0005789">
    <property type="term" value="C:endoplasmic reticulum membrane"/>
    <property type="evidence" value="ECO:0007669"/>
    <property type="project" value="UniProtKB-SubCell"/>
</dbReference>
<feature type="compositionally biased region" description="Basic and acidic residues" evidence="9">
    <location>
        <begin position="156"/>
        <end position="173"/>
    </location>
</feature>